<keyword evidence="4" id="KW-1185">Reference proteome</keyword>
<dbReference type="EMBL" id="HG322949">
    <property type="protein sequence ID" value="CDG85370.1"/>
    <property type="molecule type" value="Genomic_DNA"/>
</dbReference>
<gene>
    <name evidence="3" type="primary">czcC</name>
    <name evidence="3" type="ORF">GJA_4766</name>
</gene>
<dbReference type="Pfam" id="PF02321">
    <property type="entry name" value="OEP"/>
    <property type="match status" value="2"/>
</dbReference>
<accession>W0VCH5</accession>
<evidence type="ECO:0000313" key="3">
    <source>
        <dbReference type="EMBL" id="CDG85370.1"/>
    </source>
</evidence>
<evidence type="ECO:0000256" key="2">
    <source>
        <dbReference type="SAM" id="SignalP"/>
    </source>
</evidence>
<name>W0VCH5_9BURK</name>
<dbReference type="PANTHER" id="PTHR30203">
    <property type="entry name" value="OUTER MEMBRANE CATION EFFLUX PROTEIN"/>
    <property type="match status" value="1"/>
</dbReference>
<dbReference type="AlphaFoldDB" id="W0VCH5"/>
<dbReference type="PANTHER" id="PTHR30203:SF24">
    <property type="entry name" value="BLR4935 PROTEIN"/>
    <property type="match status" value="1"/>
</dbReference>
<dbReference type="KEGG" id="jag:GJA_4766"/>
<dbReference type="HOGENOM" id="CLU_012817_14_3_4"/>
<sequence length="407" mass="43696">MHRFLLSFSMAVLAMPATAATALEPAAPLTLPAALNLALQANPDLSAAQHELDALGGATLQAQALPNPELQTLVEDSRKASRTSTLQLNQLVELGGKRAARIKVAQQEQSAAQAELAARRADTRAAVIGAFFDVLSAQQGLSLADSSSALAHRASDITGRRVIAGKASPVEETRARVAEASVRLDWNLARSALNTARQRLAALWGNPAPRFTMAEGALEQLPDLPPPEQLAQRLEQAPAMLKARSELARRQAMADLENRRRMPDLTVSVGIKRPEELGRNQAIIGVSVPLPWFDRNQGNLLEALRRGDKARDELAATAIRTHTGLAEASERLAGARHQVNALQNDILPGAQSAYDAASKGFEFGKFAFLDVLDAQRTLLQAKSQYLRALSEAHQAAAEIDRILGATE</sequence>
<dbReference type="InterPro" id="IPR010131">
    <property type="entry name" value="MdtP/NodT-like"/>
</dbReference>
<dbReference type="RefSeq" id="WP_038496671.1">
    <property type="nucleotide sequence ID" value="NZ_BCTH01000065.1"/>
</dbReference>
<dbReference type="PATRIC" id="fig|1349767.4.peg.1392"/>
<dbReference type="GO" id="GO:0015562">
    <property type="term" value="F:efflux transmembrane transporter activity"/>
    <property type="evidence" value="ECO:0007669"/>
    <property type="project" value="InterPro"/>
</dbReference>
<dbReference type="eggNOG" id="COG1538">
    <property type="taxonomic scope" value="Bacteria"/>
</dbReference>
<dbReference type="STRING" id="1349767.GJA_4766"/>
<evidence type="ECO:0000256" key="1">
    <source>
        <dbReference type="ARBA" id="ARBA00007613"/>
    </source>
</evidence>
<feature type="chain" id="PRO_5004798772" evidence="2">
    <location>
        <begin position="20"/>
        <end position="407"/>
    </location>
</feature>
<proteinExistence type="inferred from homology"/>
<organism evidence="3 4">
    <name type="scientific">Janthinobacterium agaricidamnosum NBRC 102515 = DSM 9628</name>
    <dbReference type="NCBI Taxonomy" id="1349767"/>
    <lineage>
        <taxon>Bacteria</taxon>
        <taxon>Pseudomonadati</taxon>
        <taxon>Pseudomonadota</taxon>
        <taxon>Betaproteobacteria</taxon>
        <taxon>Burkholderiales</taxon>
        <taxon>Oxalobacteraceae</taxon>
        <taxon>Janthinobacterium</taxon>
    </lineage>
</organism>
<feature type="signal peptide" evidence="2">
    <location>
        <begin position="1"/>
        <end position="19"/>
    </location>
</feature>
<keyword evidence="2" id="KW-0732">Signal</keyword>
<protein>
    <submittedName>
        <fullName evidence="3">Cobalt-zinc-cadmium resistance protein CzcC</fullName>
    </submittedName>
</protein>
<reference evidence="3 4" key="1">
    <citation type="journal article" date="2015" name="Genome Announc.">
        <title>Genome Sequence of Mushroom Soft-Rot Pathogen Janthinobacterium agaricidamnosum.</title>
        <authorList>
            <person name="Graupner K."/>
            <person name="Lackner G."/>
            <person name="Hertweck C."/>
        </authorList>
    </citation>
    <scope>NUCLEOTIDE SEQUENCE [LARGE SCALE GENOMIC DNA]</scope>
    <source>
        <strain evidence="4">NBRC 102515 / DSM 9628</strain>
    </source>
</reference>
<dbReference type="Gene3D" id="1.20.1600.10">
    <property type="entry name" value="Outer membrane efflux proteins (OEP)"/>
    <property type="match status" value="1"/>
</dbReference>
<dbReference type="InterPro" id="IPR003423">
    <property type="entry name" value="OMP_efflux"/>
</dbReference>
<dbReference type="SUPFAM" id="SSF56954">
    <property type="entry name" value="Outer membrane efflux proteins (OEP)"/>
    <property type="match status" value="1"/>
</dbReference>
<dbReference type="Proteomes" id="UP000027604">
    <property type="component" value="Chromosome I"/>
</dbReference>
<evidence type="ECO:0000313" key="4">
    <source>
        <dbReference type="Proteomes" id="UP000027604"/>
    </source>
</evidence>
<comment type="similarity">
    <text evidence="1">Belongs to the outer membrane factor (OMF) (TC 1.B.17) family.</text>
</comment>